<keyword evidence="4" id="KW-0805">Transcription regulation</keyword>
<proteinExistence type="inferred from homology"/>
<dbReference type="GO" id="GO:0006368">
    <property type="term" value="P:transcription elongation by RNA polymerase II"/>
    <property type="evidence" value="ECO:0007669"/>
    <property type="project" value="InterPro"/>
</dbReference>
<evidence type="ECO:0000256" key="1">
    <source>
        <dbReference type="ARBA" id="ARBA00004123"/>
    </source>
</evidence>
<keyword evidence="7" id="KW-0539">Nucleus</keyword>
<evidence type="ECO:0000259" key="9">
    <source>
        <dbReference type="Pfam" id="PF09816"/>
    </source>
</evidence>
<reference evidence="10 11" key="1">
    <citation type="journal article" date="2018" name="Science">
        <title>The opium poppy genome and morphinan production.</title>
        <authorList>
            <person name="Guo L."/>
            <person name="Winzer T."/>
            <person name="Yang X."/>
            <person name="Li Y."/>
            <person name="Ning Z."/>
            <person name="He Z."/>
            <person name="Teodor R."/>
            <person name="Lu Y."/>
            <person name="Bowser T.A."/>
            <person name="Graham I.A."/>
            <person name="Ye K."/>
        </authorList>
    </citation>
    <scope>NUCLEOTIDE SEQUENCE [LARGE SCALE GENOMIC DNA]</scope>
    <source>
        <strain evidence="11">cv. HN1</strain>
        <tissue evidence="10">Leaves</tissue>
    </source>
</reference>
<feature type="region of interest" description="Disordered" evidence="8">
    <location>
        <begin position="1"/>
        <end position="32"/>
    </location>
</feature>
<feature type="compositionally biased region" description="Low complexity" evidence="8">
    <location>
        <begin position="366"/>
        <end position="388"/>
    </location>
</feature>
<feature type="region of interest" description="Disordered" evidence="8">
    <location>
        <begin position="138"/>
        <end position="172"/>
    </location>
</feature>
<keyword evidence="3" id="KW-0597">Phosphoprotein</keyword>
<feature type="region of interest" description="Disordered" evidence="8">
    <location>
        <begin position="238"/>
        <end position="261"/>
    </location>
</feature>
<evidence type="ECO:0000256" key="3">
    <source>
        <dbReference type="ARBA" id="ARBA00022553"/>
    </source>
</evidence>
<dbReference type="InterPro" id="IPR019194">
    <property type="entry name" value="Tscrpt_elong_fac_Eaf_N"/>
</dbReference>
<dbReference type="PANTHER" id="PTHR15970:SF2">
    <property type="entry name" value="ELL-ASSOCIATED FACTOR EAF"/>
    <property type="match status" value="1"/>
</dbReference>
<keyword evidence="5" id="KW-0010">Activator</keyword>
<dbReference type="EMBL" id="CM010722">
    <property type="protein sequence ID" value="RZC74846.1"/>
    <property type="molecule type" value="Genomic_DNA"/>
</dbReference>
<dbReference type="OMA" id="MIDEDVF"/>
<comment type="subcellular location">
    <subcellularLocation>
        <location evidence="1">Nucleus</location>
    </subcellularLocation>
</comment>
<organism evidence="10 11">
    <name type="scientific">Papaver somniferum</name>
    <name type="common">Opium poppy</name>
    <dbReference type="NCBI Taxonomy" id="3469"/>
    <lineage>
        <taxon>Eukaryota</taxon>
        <taxon>Viridiplantae</taxon>
        <taxon>Streptophyta</taxon>
        <taxon>Embryophyta</taxon>
        <taxon>Tracheophyta</taxon>
        <taxon>Spermatophyta</taxon>
        <taxon>Magnoliopsida</taxon>
        <taxon>Ranunculales</taxon>
        <taxon>Papaveraceae</taxon>
        <taxon>Papaveroideae</taxon>
        <taxon>Papaver</taxon>
    </lineage>
</organism>
<evidence type="ECO:0000256" key="8">
    <source>
        <dbReference type="SAM" id="MobiDB-lite"/>
    </source>
</evidence>
<evidence type="ECO:0000256" key="7">
    <source>
        <dbReference type="ARBA" id="ARBA00023242"/>
    </source>
</evidence>
<evidence type="ECO:0000256" key="5">
    <source>
        <dbReference type="ARBA" id="ARBA00023159"/>
    </source>
</evidence>
<dbReference type="AlphaFoldDB" id="A0A4Y7KPR3"/>
<evidence type="ECO:0000313" key="11">
    <source>
        <dbReference type="Proteomes" id="UP000316621"/>
    </source>
</evidence>
<feature type="domain" description="Transcription elongation factor Eaf N-terminal" evidence="9">
    <location>
        <begin position="19"/>
        <end position="117"/>
    </location>
</feature>
<dbReference type="STRING" id="3469.A0A4Y7KPR3"/>
<dbReference type="Pfam" id="PF09816">
    <property type="entry name" value="EAF"/>
    <property type="match status" value="1"/>
</dbReference>
<dbReference type="InterPro" id="IPR027093">
    <property type="entry name" value="EAF_fam"/>
</dbReference>
<evidence type="ECO:0000256" key="2">
    <source>
        <dbReference type="ARBA" id="ARBA00007798"/>
    </source>
</evidence>
<dbReference type="Proteomes" id="UP000316621">
    <property type="component" value="Chromosome 8"/>
</dbReference>
<evidence type="ECO:0000256" key="4">
    <source>
        <dbReference type="ARBA" id="ARBA00023015"/>
    </source>
</evidence>
<feature type="region of interest" description="Disordered" evidence="8">
    <location>
        <begin position="322"/>
        <end position="399"/>
    </location>
</feature>
<dbReference type="PANTHER" id="PTHR15970">
    <property type="entry name" value="ELL-ASSOCIATED FACTOR EAF"/>
    <property type="match status" value="1"/>
</dbReference>
<name>A0A4Y7KPR3_PAPSO</name>
<feature type="compositionally biased region" description="Polar residues" evidence="8">
    <location>
        <begin position="11"/>
        <end position="24"/>
    </location>
</feature>
<protein>
    <recommendedName>
        <fullName evidence="9">Transcription elongation factor Eaf N-terminal domain-containing protein</fullName>
    </recommendedName>
</protein>
<sequence>MAKNNREEPSTAPQPDQWYNLTLGSSFKDDSSTKKFCTLRYEFKPASIDKNQPGSLHKSKDNKVTVEFHNNLPGKPNVTFEGSSEDYKDNDAVLFFDGSTFRLERLHRAVKRLRHVRLPGDSLNSALPLPSPAVPNQYSSSVDFTHASPPPPLGKSVNSRTPNKSARKETRGLPIGHPSWYCSRPFPRKWLVFNQTKNPRHRLSGSVFVGVRCLEEMNMIDEDVFVVDLQVEGEQVGIGESDPEEGLGKKTTADRPVDDYLSAAPNSSAVLRQDPKSDEIDGHLDVIGDVDVTGSSPPLLPKIVNPVSGHEQMRFGGFDINLPSQNDSDNEIADVDVSDDEPEKGPNAAEALRAQVMNEEGGGHGTSSSDSSGSGSSGSDSASSSSDSEASEDVSITSD</sequence>
<keyword evidence="11" id="KW-1185">Reference proteome</keyword>
<evidence type="ECO:0000256" key="6">
    <source>
        <dbReference type="ARBA" id="ARBA00023163"/>
    </source>
</evidence>
<dbReference type="Gramene" id="RZC74846">
    <property type="protein sequence ID" value="RZC74846"/>
    <property type="gene ID" value="C5167_050326"/>
</dbReference>
<keyword evidence="6" id="KW-0804">Transcription</keyword>
<dbReference type="GO" id="GO:0032783">
    <property type="term" value="C:super elongation complex"/>
    <property type="evidence" value="ECO:0007669"/>
    <property type="project" value="InterPro"/>
</dbReference>
<dbReference type="GO" id="GO:0003711">
    <property type="term" value="F:transcription elongation factor activity"/>
    <property type="evidence" value="ECO:0007669"/>
    <property type="project" value="TreeGrafter"/>
</dbReference>
<feature type="compositionally biased region" description="Acidic residues" evidence="8">
    <location>
        <begin position="328"/>
        <end position="342"/>
    </location>
</feature>
<gene>
    <name evidence="10" type="ORF">C5167_050326</name>
</gene>
<comment type="similarity">
    <text evidence="2">Belongs to the EAF family.</text>
</comment>
<evidence type="ECO:0000313" key="10">
    <source>
        <dbReference type="EMBL" id="RZC74846.1"/>
    </source>
</evidence>
<accession>A0A4Y7KPR3</accession>
<feature type="compositionally biased region" description="Basic and acidic residues" evidence="8">
    <location>
        <begin position="246"/>
        <end position="258"/>
    </location>
</feature>